<evidence type="ECO:0000313" key="7">
    <source>
        <dbReference type="EMBL" id="KAK0543419.1"/>
    </source>
</evidence>
<dbReference type="CDD" id="cd00340">
    <property type="entry name" value="GSH_Peroxidase"/>
    <property type="match status" value="1"/>
</dbReference>
<comment type="caution">
    <text evidence="7">The sequence shown here is derived from an EMBL/GenBank/DDBJ whole genome shotgun (WGS) entry which is preliminary data.</text>
</comment>
<dbReference type="PRINTS" id="PR01011">
    <property type="entry name" value="GLUTPROXDASE"/>
</dbReference>
<dbReference type="Pfam" id="PF00255">
    <property type="entry name" value="GSHPx"/>
    <property type="match status" value="1"/>
</dbReference>
<dbReference type="Gene3D" id="3.40.30.10">
    <property type="entry name" value="Glutaredoxin"/>
    <property type="match status" value="1"/>
</dbReference>
<dbReference type="AlphaFoldDB" id="A0AAN6JPD0"/>
<dbReference type="InterPro" id="IPR029759">
    <property type="entry name" value="GPX_AS"/>
</dbReference>
<keyword evidence="3 6" id="KW-0560">Oxidoreductase</keyword>
<evidence type="ECO:0000256" key="3">
    <source>
        <dbReference type="ARBA" id="ARBA00023002"/>
    </source>
</evidence>
<protein>
    <recommendedName>
        <fullName evidence="6">Glutathione peroxidase</fullName>
    </recommendedName>
</protein>
<dbReference type="GO" id="GO:0034599">
    <property type="term" value="P:cellular response to oxidative stress"/>
    <property type="evidence" value="ECO:0007669"/>
    <property type="project" value="TreeGrafter"/>
</dbReference>
<dbReference type="SUPFAM" id="SSF52833">
    <property type="entry name" value="Thioredoxin-like"/>
    <property type="match status" value="2"/>
</dbReference>
<evidence type="ECO:0000313" key="8">
    <source>
        <dbReference type="Proteomes" id="UP001176517"/>
    </source>
</evidence>
<keyword evidence="2 6" id="KW-0575">Peroxidase</keyword>
<dbReference type="PANTHER" id="PTHR11592">
    <property type="entry name" value="GLUTATHIONE PEROXIDASE"/>
    <property type="match status" value="1"/>
</dbReference>
<keyword evidence="8" id="KW-1185">Reference proteome</keyword>
<evidence type="ECO:0000256" key="1">
    <source>
        <dbReference type="ARBA" id="ARBA00006926"/>
    </source>
</evidence>
<evidence type="ECO:0000256" key="4">
    <source>
        <dbReference type="ARBA" id="ARBA00049091"/>
    </source>
</evidence>
<evidence type="ECO:0000256" key="6">
    <source>
        <dbReference type="RuleBase" id="RU000499"/>
    </source>
</evidence>
<dbReference type="InterPro" id="IPR036249">
    <property type="entry name" value="Thioredoxin-like_sf"/>
</dbReference>
<dbReference type="PROSITE" id="PS51355">
    <property type="entry name" value="GLUTATHIONE_PEROXID_3"/>
    <property type="match status" value="1"/>
</dbReference>
<dbReference type="GO" id="GO:0140824">
    <property type="term" value="F:thioredoxin-dependent peroxiredoxin activity"/>
    <property type="evidence" value="ECO:0007669"/>
    <property type="project" value="UniProtKB-EC"/>
</dbReference>
<sequence>MTDFYQLKAKKPAGDVLDFNELRGKTVLIVNTASKCGFASQLEELEHLNKRYKDDGLVVIGFPTSQFKQELSTDAEISHFCTKASKLCTCQGAHFRLTDTTIPCLTNVCLQNYGVSFPIVAKSEVNGRNSNEVFAYLKKQSKGIFGTSAIKWNYTKFLVDKNGKVQRFSPITKPKVLTHKIEVALKA</sequence>
<evidence type="ECO:0000256" key="5">
    <source>
        <dbReference type="PIRSR" id="PIRSR000303-1"/>
    </source>
</evidence>
<dbReference type="Proteomes" id="UP001176517">
    <property type="component" value="Unassembled WGS sequence"/>
</dbReference>
<gene>
    <name evidence="7" type="primary">GPX2_2</name>
    <name evidence="7" type="ORF">OC846_006417</name>
</gene>
<feature type="active site" evidence="5">
    <location>
        <position position="36"/>
    </location>
</feature>
<comment type="catalytic activity">
    <reaction evidence="4">
        <text>a hydroperoxide + [thioredoxin]-dithiol = an alcohol + [thioredoxin]-disulfide + H2O</text>
        <dbReference type="Rhea" id="RHEA:62620"/>
        <dbReference type="Rhea" id="RHEA-COMP:10698"/>
        <dbReference type="Rhea" id="RHEA-COMP:10700"/>
        <dbReference type="ChEBI" id="CHEBI:15377"/>
        <dbReference type="ChEBI" id="CHEBI:29950"/>
        <dbReference type="ChEBI" id="CHEBI:30879"/>
        <dbReference type="ChEBI" id="CHEBI:35924"/>
        <dbReference type="ChEBI" id="CHEBI:50058"/>
        <dbReference type="EC" id="1.11.1.24"/>
    </reaction>
</comment>
<dbReference type="PIRSF" id="PIRSF000303">
    <property type="entry name" value="Glutathion_perox"/>
    <property type="match status" value="1"/>
</dbReference>
<name>A0AAN6JPD0_9BASI</name>
<dbReference type="PANTHER" id="PTHR11592:SF78">
    <property type="entry name" value="GLUTATHIONE PEROXIDASE"/>
    <property type="match status" value="1"/>
</dbReference>
<dbReference type="InterPro" id="IPR000889">
    <property type="entry name" value="Glutathione_peroxidase"/>
</dbReference>
<organism evidence="7 8">
    <name type="scientific">Tilletia horrida</name>
    <dbReference type="NCBI Taxonomy" id="155126"/>
    <lineage>
        <taxon>Eukaryota</taxon>
        <taxon>Fungi</taxon>
        <taxon>Dikarya</taxon>
        <taxon>Basidiomycota</taxon>
        <taxon>Ustilaginomycotina</taxon>
        <taxon>Exobasidiomycetes</taxon>
        <taxon>Tilletiales</taxon>
        <taxon>Tilletiaceae</taxon>
        <taxon>Tilletia</taxon>
    </lineage>
</organism>
<dbReference type="EMBL" id="JAPDMZ010000363">
    <property type="protein sequence ID" value="KAK0543419.1"/>
    <property type="molecule type" value="Genomic_DNA"/>
</dbReference>
<proteinExistence type="inferred from homology"/>
<dbReference type="PROSITE" id="PS00460">
    <property type="entry name" value="GLUTATHIONE_PEROXID_1"/>
    <property type="match status" value="1"/>
</dbReference>
<accession>A0AAN6JPD0</accession>
<comment type="similarity">
    <text evidence="1 6">Belongs to the glutathione peroxidase family.</text>
</comment>
<evidence type="ECO:0000256" key="2">
    <source>
        <dbReference type="ARBA" id="ARBA00022559"/>
    </source>
</evidence>
<reference evidence="7" key="1">
    <citation type="journal article" date="2023" name="PhytoFront">
        <title>Draft Genome Resources of Seven Strains of Tilletia horrida, Causal Agent of Kernel Smut of Rice.</title>
        <authorList>
            <person name="Khanal S."/>
            <person name="Antony Babu S."/>
            <person name="Zhou X.G."/>
        </authorList>
    </citation>
    <scope>NUCLEOTIDE SEQUENCE</scope>
    <source>
        <strain evidence="7">TX6</strain>
    </source>
</reference>